<dbReference type="Proteomes" id="UP000266861">
    <property type="component" value="Unassembled WGS sequence"/>
</dbReference>
<dbReference type="InterPro" id="IPR001245">
    <property type="entry name" value="Ser-Thr/Tyr_kinase_cat_dom"/>
</dbReference>
<comment type="caution">
    <text evidence="6">The sequence shown here is derived from an EMBL/GenBank/DDBJ whole genome shotgun (WGS) entry which is preliminary data.</text>
</comment>
<dbReference type="SUPFAM" id="SSF56112">
    <property type="entry name" value="Protein kinase-like (PK-like)"/>
    <property type="match status" value="1"/>
</dbReference>
<evidence type="ECO:0000313" key="6">
    <source>
        <dbReference type="EMBL" id="RHZ45740.1"/>
    </source>
</evidence>
<evidence type="ECO:0000256" key="4">
    <source>
        <dbReference type="ARBA" id="ARBA00022840"/>
    </source>
</evidence>
<evidence type="ECO:0000313" key="7">
    <source>
        <dbReference type="Proteomes" id="UP000266861"/>
    </source>
</evidence>
<dbReference type="InterPro" id="IPR000719">
    <property type="entry name" value="Prot_kinase_dom"/>
</dbReference>
<keyword evidence="2" id="KW-0547">Nucleotide-binding</keyword>
<keyword evidence="7" id="KW-1185">Reference proteome</keyword>
<keyword evidence="4" id="KW-0067">ATP-binding</keyword>
<dbReference type="Pfam" id="PF07714">
    <property type="entry name" value="PK_Tyr_Ser-Thr"/>
    <property type="match status" value="1"/>
</dbReference>
<keyword evidence="1" id="KW-0808">Transferase</keyword>
<dbReference type="PANTHER" id="PTHR44329">
    <property type="entry name" value="SERINE/THREONINE-PROTEIN KINASE TNNI3K-RELATED"/>
    <property type="match status" value="1"/>
</dbReference>
<dbReference type="EMBL" id="PQFF01000540">
    <property type="protein sequence ID" value="RHZ45740.1"/>
    <property type="molecule type" value="Genomic_DNA"/>
</dbReference>
<name>A0A397GCC3_9GLOM</name>
<accession>A0A397GCC3</accession>
<dbReference type="PANTHER" id="PTHR44329:SF288">
    <property type="entry name" value="MITOGEN-ACTIVATED PROTEIN KINASE KINASE KINASE 20"/>
    <property type="match status" value="1"/>
</dbReference>
<evidence type="ECO:0000256" key="3">
    <source>
        <dbReference type="ARBA" id="ARBA00022777"/>
    </source>
</evidence>
<keyword evidence="3" id="KW-0418">Kinase</keyword>
<dbReference type="GO" id="GO:0005524">
    <property type="term" value="F:ATP binding"/>
    <property type="evidence" value="ECO:0007669"/>
    <property type="project" value="UniProtKB-KW"/>
</dbReference>
<evidence type="ECO:0000256" key="2">
    <source>
        <dbReference type="ARBA" id="ARBA00022741"/>
    </source>
</evidence>
<organism evidence="6 7">
    <name type="scientific">Diversispora epigaea</name>
    <dbReference type="NCBI Taxonomy" id="1348612"/>
    <lineage>
        <taxon>Eukaryota</taxon>
        <taxon>Fungi</taxon>
        <taxon>Fungi incertae sedis</taxon>
        <taxon>Mucoromycota</taxon>
        <taxon>Glomeromycotina</taxon>
        <taxon>Glomeromycetes</taxon>
        <taxon>Diversisporales</taxon>
        <taxon>Diversisporaceae</taxon>
        <taxon>Diversispora</taxon>
    </lineage>
</organism>
<dbReference type="Gene3D" id="1.10.510.10">
    <property type="entry name" value="Transferase(Phosphotransferase) domain 1"/>
    <property type="match status" value="1"/>
</dbReference>
<evidence type="ECO:0000256" key="1">
    <source>
        <dbReference type="ARBA" id="ARBA00022679"/>
    </source>
</evidence>
<evidence type="ECO:0000259" key="5">
    <source>
        <dbReference type="PROSITE" id="PS50011"/>
    </source>
</evidence>
<protein>
    <recommendedName>
        <fullName evidence="5">Protein kinase domain-containing protein</fullName>
    </recommendedName>
</protein>
<dbReference type="STRING" id="1348612.A0A397GCC3"/>
<sequence length="731" mass="85264">MQLNHRDFGICNECHQNNIGFNWCHPCNAKQFQSEFNKWTSEDAEIDEFIQQTQLKATKYEEVIEWIPFDKFNNIKYLDKGGFGKVFKATWSDGYITYWNSQRKIWERSQQNVCFKRLNTPTNNSEFLQEIKHQLKFRGIWAIAIYGITKNPTENEYMMVMQYARHGSLRKMLNSNFEELTWHNKLKNLYYIALGLTRIHETGLMHRDLHSGNIVNETKTSSYITDFALCKPVIENYPEKTYRVIPYMAPETLNREYTQTSDIYSFSMTMLEVLTSYPPYYNISHIANLVMSICNELKPEIMCEIMEKCWNFEPANRPTAEELKSQLGKYLSDNNEIRKQFKASNKPSKNFIKYDPNEMHSEAIYTSRHIPKITIPEYVTFNSRQQFLSMHPEEKTFWLHSESAEVGNSQYFFEGFKHCLNSVDENIEISNSNNNNDYNDHFQDNGHNEINDHTLISSQVNANIANMNSPHAYQNFKISAYLWAKVDPLPNKKNDLKFSINISDCGAGEMLSDKWPLLRKLGIGYFLDSVEIWITPISNTSDKPFYILKGSPDQLNFSKDIGMSEVLEQSFKSTTTEWELITDGCGVTGLGWRYQYTANSPFKDLNRRRNFAPGKHSCHWITLEAMTGFRVTITQVLCCKITNGWHKYNPITRSKLKKLCPKIAHTLEISFNSLENFNENFANLKSSENSGKLHGDFLNVTFSPQPQIENSKNYNIGNIEIKRAFKKFEDK</sequence>
<dbReference type="PROSITE" id="PS50011">
    <property type="entry name" value="PROTEIN_KINASE_DOM"/>
    <property type="match status" value="1"/>
</dbReference>
<feature type="domain" description="Protein kinase" evidence="5">
    <location>
        <begin position="72"/>
        <end position="331"/>
    </location>
</feature>
<gene>
    <name evidence="6" type="ORF">Glove_658g31</name>
</gene>
<dbReference type="InterPro" id="IPR011009">
    <property type="entry name" value="Kinase-like_dom_sf"/>
</dbReference>
<dbReference type="AlphaFoldDB" id="A0A397GCC3"/>
<proteinExistence type="predicted"/>
<dbReference type="InterPro" id="IPR051681">
    <property type="entry name" value="Ser/Thr_Kinases-Pseudokinases"/>
</dbReference>
<reference evidence="6 7" key="1">
    <citation type="submission" date="2018-08" db="EMBL/GenBank/DDBJ databases">
        <title>Genome and evolution of the arbuscular mycorrhizal fungus Diversispora epigaea (formerly Glomus versiforme) and its bacterial endosymbionts.</title>
        <authorList>
            <person name="Sun X."/>
            <person name="Fei Z."/>
            <person name="Harrison M."/>
        </authorList>
    </citation>
    <scope>NUCLEOTIDE SEQUENCE [LARGE SCALE GENOMIC DNA]</scope>
    <source>
        <strain evidence="6 7">IT104</strain>
    </source>
</reference>
<dbReference type="GO" id="GO:0004674">
    <property type="term" value="F:protein serine/threonine kinase activity"/>
    <property type="evidence" value="ECO:0007669"/>
    <property type="project" value="TreeGrafter"/>
</dbReference>